<comment type="caution">
    <text evidence="2">The sequence shown here is derived from an EMBL/GenBank/DDBJ whole genome shotgun (WGS) entry which is preliminary data.</text>
</comment>
<gene>
    <name evidence="2" type="ORF">HKD24_04045</name>
</gene>
<evidence type="ECO:0000313" key="2">
    <source>
        <dbReference type="EMBL" id="MBF0858388.1"/>
    </source>
</evidence>
<evidence type="ECO:0000256" key="1">
    <source>
        <dbReference type="SAM" id="MobiDB-lite"/>
    </source>
</evidence>
<reference evidence="3" key="1">
    <citation type="submission" date="2020-04" db="EMBL/GenBank/DDBJ databases">
        <title>Description of novel Gluconacetobacter.</title>
        <authorList>
            <person name="Sombolestani A."/>
        </authorList>
    </citation>
    <scope>NUCLEOTIDE SEQUENCE [LARGE SCALE GENOMIC DNA]</scope>
    <source>
        <strain evidence="3">LMG 31484</strain>
    </source>
</reference>
<reference evidence="2 3" key="2">
    <citation type="submission" date="2020-11" db="EMBL/GenBank/DDBJ databases">
        <title>Description of novel Gluconobacter species.</title>
        <authorList>
            <person name="Cleenwerck I."/>
            <person name="Cnockaert M."/>
            <person name="Borremans W."/>
            <person name="Wieme A.D."/>
            <person name="De Vuyst L."/>
            <person name="Vandamme P."/>
        </authorList>
    </citation>
    <scope>NUCLEOTIDE SEQUENCE [LARGE SCALE GENOMIC DNA]</scope>
    <source>
        <strain evidence="2 3">LMG 31484</strain>
    </source>
</reference>
<organism evidence="2 3">
    <name type="scientific">Gluconobacter vitians</name>
    <dbReference type="NCBI Taxonomy" id="2728102"/>
    <lineage>
        <taxon>Bacteria</taxon>
        <taxon>Pseudomonadati</taxon>
        <taxon>Pseudomonadota</taxon>
        <taxon>Alphaproteobacteria</taxon>
        <taxon>Acetobacterales</taxon>
        <taxon>Acetobacteraceae</taxon>
        <taxon>Gluconobacter</taxon>
    </lineage>
</organism>
<keyword evidence="3" id="KW-1185">Reference proteome</keyword>
<protein>
    <recommendedName>
        <fullName evidence="4">Dinitrogenase iron-molybdenum cofactor biosynthesis domain-containing protein</fullName>
    </recommendedName>
</protein>
<accession>A0ABR9Y444</accession>
<dbReference type="Proteomes" id="UP000623107">
    <property type="component" value="Unassembled WGS sequence"/>
</dbReference>
<proteinExistence type="predicted"/>
<evidence type="ECO:0008006" key="4">
    <source>
        <dbReference type="Google" id="ProtNLM"/>
    </source>
</evidence>
<dbReference type="EMBL" id="JABCQG010000003">
    <property type="protein sequence ID" value="MBF0858388.1"/>
    <property type="molecule type" value="Genomic_DNA"/>
</dbReference>
<name>A0ABR9Y444_9PROT</name>
<dbReference type="RefSeq" id="WP_194259109.1">
    <property type="nucleotide sequence ID" value="NZ_JABCQG010000003.1"/>
</dbReference>
<evidence type="ECO:0000313" key="3">
    <source>
        <dbReference type="Proteomes" id="UP000623107"/>
    </source>
</evidence>
<feature type="region of interest" description="Disordered" evidence="1">
    <location>
        <begin position="1"/>
        <end position="23"/>
    </location>
</feature>
<sequence>MLNTDPLRPVHQERPDPGTGSRTSLPVHYPVFVISSRHEMEQVILSQGNRFLALSMESAGNSFGIPWWLEITETQKHQSILDCGGSPAIARQALDAGIGWAVCRIGAAQFRALETYDRYRGRILTTRPPSSPRHNLREHAHDSL</sequence>